<dbReference type="CDD" id="cd02966">
    <property type="entry name" value="TlpA_like_family"/>
    <property type="match status" value="1"/>
</dbReference>
<protein>
    <recommendedName>
        <fullName evidence="3">Thioredoxin domain-containing protein</fullName>
    </recommendedName>
</protein>
<dbReference type="InterPro" id="IPR000866">
    <property type="entry name" value="AhpC/TSA"/>
</dbReference>
<keyword evidence="2" id="KW-0732">Signal</keyword>
<dbReference type="GO" id="GO:0016491">
    <property type="term" value="F:oxidoreductase activity"/>
    <property type="evidence" value="ECO:0007669"/>
    <property type="project" value="InterPro"/>
</dbReference>
<feature type="domain" description="Thioredoxin" evidence="3">
    <location>
        <begin position="266"/>
        <end position="412"/>
    </location>
</feature>
<accession>A0A6J4N5K0</accession>
<gene>
    <name evidence="4" type="ORF">AVDCRST_MAG74-1323</name>
</gene>
<dbReference type="Gene3D" id="3.40.30.10">
    <property type="entry name" value="Glutaredoxin"/>
    <property type="match status" value="1"/>
</dbReference>
<organism evidence="4">
    <name type="scientific">uncultured Pyrinomonadaceae bacterium</name>
    <dbReference type="NCBI Taxonomy" id="2283094"/>
    <lineage>
        <taxon>Bacteria</taxon>
        <taxon>Pseudomonadati</taxon>
        <taxon>Acidobacteriota</taxon>
        <taxon>Blastocatellia</taxon>
        <taxon>Blastocatellales</taxon>
        <taxon>Pyrinomonadaceae</taxon>
        <taxon>environmental samples</taxon>
    </lineage>
</organism>
<dbReference type="InterPro" id="IPR013766">
    <property type="entry name" value="Thioredoxin_domain"/>
</dbReference>
<name>A0A6J4N5K0_9BACT</name>
<dbReference type="SUPFAM" id="SSF52833">
    <property type="entry name" value="Thioredoxin-like"/>
    <property type="match status" value="1"/>
</dbReference>
<dbReference type="AlphaFoldDB" id="A0A6J4N5K0"/>
<evidence type="ECO:0000313" key="4">
    <source>
        <dbReference type="EMBL" id="CAA9375514.1"/>
    </source>
</evidence>
<feature type="signal peptide" evidence="2">
    <location>
        <begin position="1"/>
        <end position="23"/>
    </location>
</feature>
<dbReference type="PANTHER" id="PTHR42852">
    <property type="entry name" value="THIOL:DISULFIDE INTERCHANGE PROTEIN DSBE"/>
    <property type="match status" value="1"/>
</dbReference>
<evidence type="ECO:0000256" key="1">
    <source>
        <dbReference type="ARBA" id="ARBA00023284"/>
    </source>
</evidence>
<evidence type="ECO:0000259" key="3">
    <source>
        <dbReference type="PROSITE" id="PS51352"/>
    </source>
</evidence>
<reference evidence="4" key="1">
    <citation type="submission" date="2020-02" db="EMBL/GenBank/DDBJ databases">
        <authorList>
            <person name="Meier V. D."/>
        </authorList>
    </citation>
    <scope>NUCLEOTIDE SEQUENCE</scope>
    <source>
        <strain evidence="4">AVDCRST_MAG74</strain>
    </source>
</reference>
<dbReference type="InterPro" id="IPR050553">
    <property type="entry name" value="Thioredoxin_ResA/DsbE_sf"/>
</dbReference>
<keyword evidence="1" id="KW-0676">Redox-active center</keyword>
<dbReference type="GO" id="GO:0016209">
    <property type="term" value="F:antioxidant activity"/>
    <property type="evidence" value="ECO:0007669"/>
    <property type="project" value="InterPro"/>
</dbReference>
<proteinExistence type="predicted"/>
<dbReference type="EMBL" id="CADCUR010000001">
    <property type="protein sequence ID" value="CAA9375514.1"/>
    <property type="molecule type" value="Genomic_DNA"/>
</dbReference>
<evidence type="ECO:0000256" key="2">
    <source>
        <dbReference type="SAM" id="SignalP"/>
    </source>
</evidence>
<dbReference type="PROSITE" id="PS00194">
    <property type="entry name" value="THIOREDOXIN_1"/>
    <property type="match status" value="1"/>
</dbReference>
<dbReference type="InterPro" id="IPR036249">
    <property type="entry name" value="Thioredoxin-like_sf"/>
</dbReference>
<dbReference type="Pfam" id="PF00578">
    <property type="entry name" value="AhpC-TSA"/>
    <property type="match status" value="1"/>
</dbReference>
<dbReference type="InterPro" id="IPR017937">
    <property type="entry name" value="Thioredoxin_CS"/>
</dbReference>
<dbReference type="PROSITE" id="PS51352">
    <property type="entry name" value="THIOREDOXIN_2"/>
    <property type="match status" value="1"/>
</dbReference>
<sequence>MNLKFLALRFAIIFLTTAFSVSAVRADGEYTGQFDTKLVAFTEDTERVIFKPASRDSLRGSKVPDEAVHLTSNRLINPVGASLVAVLVEEQDAKPLIFVDLNADNSFGDDEKFALRREVSDNPYLWITTVNVPMKDGFFTHCPIYIRYFRDYQTDKMTVGDRLLEQSTGVLARGTVDVKGKKVAVQYAYGLEDKKITPNIGWLGIDADDDGEIDMNKLSPEAARAADETIVFRIGQTYLSTKKADVGRNQIVLREHQAKDYKRKELAVGRELPDFSFVDLDGKKRRFSEFRGKYVLLDFWGFWCPPCLKELPYLREAYKRFQSRNFEIVGMNTDKYTPESIKKNLEQNGMTWTQARHDSFINLKDYEFRIESFPTTLLIAPDGKILSLSRQEKGEPDLRGKDLLETLDEILPKK</sequence>
<feature type="chain" id="PRO_5026971588" description="Thioredoxin domain-containing protein" evidence="2">
    <location>
        <begin position="24"/>
        <end position="414"/>
    </location>
</feature>
<dbReference type="PANTHER" id="PTHR42852:SF13">
    <property type="entry name" value="PROTEIN DIPZ"/>
    <property type="match status" value="1"/>
</dbReference>